<evidence type="ECO:0000256" key="1">
    <source>
        <dbReference type="SAM" id="MobiDB-lite"/>
    </source>
</evidence>
<dbReference type="AlphaFoldDB" id="A0AAV7HCP5"/>
<comment type="caution">
    <text evidence="2">The sequence shown here is derived from an EMBL/GenBank/DDBJ whole genome shotgun (WGS) entry which is preliminary data.</text>
</comment>
<feature type="compositionally biased region" description="Low complexity" evidence="1">
    <location>
        <begin position="107"/>
        <end position="117"/>
    </location>
</feature>
<keyword evidence="3" id="KW-1185">Reference proteome</keyword>
<gene>
    <name evidence="2" type="ORF">IEQ34_005316</name>
</gene>
<dbReference type="EMBL" id="JAGFBR010000006">
    <property type="protein sequence ID" value="KAH0465213.1"/>
    <property type="molecule type" value="Genomic_DNA"/>
</dbReference>
<accession>A0AAV7HCP5</accession>
<evidence type="ECO:0000313" key="2">
    <source>
        <dbReference type="EMBL" id="KAH0465213.1"/>
    </source>
</evidence>
<organism evidence="2 3">
    <name type="scientific">Dendrobium chrysotoxum</name>
    <name type="common">Orchid</name>
    <dbReference type="NCBI Taxonomy" id="161865"/>
    <lineage>
        <taxon>Eukaryota</taxon>
        <taxon>Viridiplantae</taxon>
        <taxon>Streptophyta</taxon>
        <taxon>Embryophyta</taxon>
        <taxon>Tracheophyta</taxon>
        <taxon>Spermatophyta</taxon>
        <taxon>Magnoliopsida</taxon>
        <taxon>Liliopsida</taxon>
        <taxon>Asparagales</taxon>
        <taxon>Orchidaceae</taxon>
        <taxon>Epidendroideae</taxon>
        <taxon>Malaxideae</taxon>
        <taxon>Dendrobiinae</taxon>
        <taxon>Dendrobium</taxon>
    </lineage>
</organism>
<name>A0AAV7HCP5_DENCH</name>
<evidence type="ECO:0000313" key="3">
    <source>
        <dbReference type="Proteomes" id="UP000775213"/>
    </source>
</evidence>
<feature type="compositionally biased region" description="Gly residues" evidence="1">
    <location>
        <begin position="90"/>
        <end position="100"/>
    </location>
</feature>
<feature type="region of interest" description="Disordered" evidence="1">
    <location>
        <begin position="71"/>
        <end position="117"/>
    </location>
</feature>
<reference evidence="2 3" key="1">
    <citation type="journal article" date="2021" name="Hortic Res">
        <title>Chromosome-scale assembly of the Dendrobium chrysotoxum genome enhances the understanding of orchid evolution.</title>
        <authorList>
            <person name="Zhang Y."/>
            <person name="Zhang G.Q."/>
            <person name="Zhang D."/>
            <person name="Liu X.D."/>
            <person name="Xu X.Y."/>
            <person name="Sun W.H."/>
            <person name="Yu X."/>
            <person name="Zhu X."/>
            <person name="Wang Z.W."/>
            <person name="Zhao X."/>
            <person name="Zhong W.Y."/>
            <person name="Chen H."/>
            <person name="Yin W.L."/>
            <person name="Huang T."/>
            <person name="Niu S.C."/>
            <person name="Liu Z.J."/>
        </authorList>
    </citation>
    <scope>NUCLEOTIDE SEQUENCE [LARGE SCALE GENOMIC DNA]</scope>
    <source>
        <strain evidence="2">Lindl</strain>
    </source>
</reference>
<feature type="region of interest" description="Disordered" evidence="1">
    <location>
        <begin position="25"/>
        <end position="53"/>
    </location>
</feature>
<feature type="compositionally biased region" description="Basic and acidic residues" evidence="1">
    <location>
        <begin position="38"/>
        <end position="49"/>
    </location>
</feature>
<dbReference type="Proteomes" id="UP000775213">
    <property type="component" value="Unassembled WGS sequence"/>
</dbReference>
<sequence>MRRGERAGRPIWWRKDWSFGWDREEGEAAPADSRNQSVRRERATSDKGLGRAGRGEAFGLFSRFTLSSSMASASMSSLPPDKSNRWCGAGRAGGGGGGGVGEEEKAGSAVEGSTKAR</sequence>
<proteinExistence type="predicted"/>
<protein>
    <submittedName>
        <fullName evidence="2">Uncharacterized protein</fullName>
    </submittedName>
</protein>